<protein>
    <recommendedName>
        <fullName evidence="2">Transcription regulator Rua1 C-terminal domain-containing protein</fullName>
    </recommendedName>
</protein>
<name>A0A316YRU0_9BASI</name>
<dbReference type="PANTHER" id="PTHR28125">
    <property type="entry name" value="MEIOTIC EXPRESSION UP-REGULATED PROTEIN 26"/>
    <property type="match status" value="1"/>
</dbReference>
<feature type="region of interest" description="Disordered" evidence="1">
    <location>
        <begin position="84"/>
        <end position="110"/>
    </location>
</feature>
<proteinExistence type="predicted"/>
<dbReference type="InParanoid" id="A0A316YRU0"/>
<feature type="region of interest" description="Disordered" evidence="1">
    <location>
        <begin position="31"/>
        <end position="72"/>
    </location>
</feature>
<feature type="compositionally biased region" description="Polar residues" evidence="1">
    <location>
        <begin position="48"/>
        <end position="72"/>
    </location>
</feature>
<feature type="domain" description="Transcription regulator Rua1 C-terminal" evidence="2">
    <location>
        <begin position="385"/>
        <end position="500"/>
    </location>
</feature>
<evidence type="ECO:0000313" key="3">
    <source>
        <dbReference type="EMBL" id="PWN91726.1"/>
    </source>
</evidence>
<dbReference type="RefSeq" id="XP_025378924.1">
    <property type="nucleotide sequence ID" value="XM_025521117.1"/>
</dbReference>
<organism evidence="3 4">
    <name type="scientific">Acaromyces ingoldii</name>
    <dbReference type="NCBI Taxonomy" id="215250"/>
    <lineage>
        <taxon>Eukaryota</taxon>
        <taxon>Fungi</taxon>
        <taxon>Dikarya</taxon>
        <taxon>Basidiomycota</taxon>
        <taxon>Ustilaginomycotina</taxon>
        <taxon>Exobasidiomycetes</taxon>
        <taxon>Exobasidiales</taxon>
        <taxon>Cryptobasidiaceae</taxon>
        <taxon>Acaromyces</taxon>
    </lineage>
</organism>
<sequence>MTRSKSGLNEGHDLLANTLKRVDERVDHEGFIFSPSSDDSLDVDSSSQTFASAPCSQQSVEPTISPYRLSSQQSFSDEFRSLTDLNLSEESEEEEEETPPSSPSIVARKTFGELKRKPLSEVKNFQARADLSETEYESRDDSRDVTPSEVDLELSEESCAVAKTKATKGAEAITRDIHSKRARTDEPIVTSSLTLSTPQRLKRCSSEVCLSQDSAPPSKRVRTLRSGTRRLFADARENGRHQQSRSADCSQTSSSGSFAEMVNVANTLISLSTSSSSKKQSGICKRKRTPSIKRKMNRNEGYGHAIHETEQSKQGSGPFRPFPGTIPQKLRSFPEWYRAYRVPSPLDPKCHSEIIVKVDNSTLDSSIKVRSKRKIGERNPIENLLDLYTPRFVRGVGVKKEGLCPLCFEKEQTCFFKTKTSQYNYHMMYTHGILPSTLRPMDPPVAFQVVARPSSNPTDRQEMLQGKCHGCGKWIDVESRKCTPVNVPEIYWWKHAQACHRGKGHIGDPEKVFVEDEWYMMARESGL</sequence>
<gene>
    <name evidence="3" type="ORF">FA10DRAFT_265572</name>
</gene>
<feature type="compositionally biased region" description="Acidic residues" evidence="1">
    <location>
        <begin position="87"/>
        <end position="98"/>
    </location>
</feature>
<dbReference type="PANTHER" id="PTHR28125:SF3">
    <property type="entry name" value="TRANSCRIPTION REGULATOR RUA1 C-TERMINAL DOMAIN-CONTAINING PROTEIN"/>
    <property type="match status" value="1"/>
</dbReference>
<feature type="compositionally biased region" description="Basic and acidic residues" evidence="1">
    <location>
        <begin position="136"/>
        <end position="146"/>
    </location>
</feature>
<dbReference type="Pfam" id="PF14616">
    <property type="entry name" value="Rua1_C"/>
    <property type="match status" value="1"/>
</dbReference>
<dbReference type="AlphaFoldDB" id="A0A316YRU0"/>
<evidence type="ECO:0000256" key="1">
    <source>
        <dbReference type="SAM" id="MobiDB-lite"/>
    </source>
</evidence>
<dbReference type="EMBL" id="KZ819635">
    <property type="protein sequence ID" value="PWN91726.1"/>
    <property type="molecule type" value="Genomic_DNA"/>
</dbReference>
<dbReference type="Proteomes" id="UP000245768">
    <property type="component" value="Unassembled WGS sequence"/>
</dbReference>
<accession>A0A316YRU0</accession>
<feature type="region of interest" description="Disordered" evidence="1">
    <location>
        <begin position="235"/>
        <end position="254"/>
    </location>
</feature>
<feature type="compositionally biased region" description="Polar residues" evidence="1">
    <location>
        <begin position="244"/>
        <end position="254"/>
    </location>
</feature>
<evidence type="ECO:0000259" key="2">
    <source>
        <dbReference type="Pfam" id="PF14616"/>
    </source>
</evidence>
<dbReference type="STRING" id="215250.A0A316YRU0"/>
<keyword evidence="4" id="KW-1185">Reference proteome</keyword>
<feature type="region of interest" description="Disordered" evidence="1">
    <location>
        <begin position="128"/>
        <end position="157"/>
    </location>
</feature>
<dbReference type="OrthoDB" id="5595379at2759"/>
<dbReference type="InterPro" id="IPR028012">
    <property type="entry name" value="Rua1_C"/>
</dbReference>
<feature type="compositionally biased region" description="Low complexity" evidence="1">
    <location>
        <begin position="34"/>
        <end position="47"/>
    </location>
</feature>
<dbReference type="GeneID" id="37043033"/>
<reference evidence="3 4" key="1">
    <citation type="journal article" date="2018" name="Mol. Biol. Evol.">
        <title>Broad Genomic Sampling Reveals a Smut Pathogenic Ancestry of the Fungal Clade Ustilaginomycotina.</title>
        <authorList>
            <person name="Kijpornyongpan T."/>
            <person name="Mondo S.J."/>
            <person name="Barry K."/>
            <person name="Sandor L."/>
            <person name="Lee J."/>
            <person name="Lipzen A."/>
            <person name="Pangilinan J."/>
            <person name="LaButti K."/>
            <person name="Hainaut M."/>
            <person name="Henrissat B."/>
            <person name="Grigoriev I.V."/>
            <person name="Spatafora J.W."/>
            <person name="Aime M.C."/>
        </authorList>
    </citation>
    <scope>NUCLEOTIDE SEQUENCE [LARGE SCALE GENOMIC DNA]</scope>
    <source>
        <strain evidence="3 4">MCA 4198</strain>
    </source>
</reference>
<evidence type="ECO:0000313" key="4">
    <source>
        <dbReference type="Proteomes" id="UP000245768"/>
    </source>
</evidence>